<dbReference type="PANTHER" id="PTHR22930">
    <property type="match status" value="1"/>
</dbReference>
<dbReference type="GO" id="GO:0004518">
    <property type="term" value="F:nuclease activity"/>
    <property type="evidence" value="ECO:0007669"/>
    <property type="project" value="UniProtKB-KW"/>
</dbReference>
<evidence type="ECO:0000256" key="1">
    <source>
        <dbReference type="ARBA" id="ARBA00001968"/>
    </source>
</evidence>
<accession>A0AAV8VJM7</accession>
<dbReference type="Proteomes" id="UP001159042">
    <property type="component" value="Unassembled WGS sequence"/>
</dbReference>
<evidence type="ECO:0000256" key="3">
    <source>
        <dbReference type="ARBA" id="ARBA00006958"/>
    </source>
</evidence>
<comment type="cofactor">
    <cofactor evidence="1">
        <name>a divalent metal cation</name>
        <dbReference type="ChEBI" id="CHEBI:60240"/>
    </cofactor>
</comment>
<dbReference type="EMBL" id="JANEYG010000079">
    <property type="protein sequence ID" value="KAJ8914122.1"/>
    <property type="molecule type" value="Genomic_DNA"/>
</dbReference>
<keyword evidence="5" id="KW-0479">Metal-binding</keyword>
<keyword evidence="4" id="KW-0540">Nuclease</keyword>
<dbReference type="GO" id="GO:0005634">
    <property type="term" value="C:nucleus"/>
    <property type="evidence" value="ECO:0007669"/>
    <property type="project" value="UniProtKB-SubCell"/>
</dbReference>
<dbReference type="GO" id="GO:0016787">
    <property type="term" value="F:hydrolase activity"/>
    <property type="evidence" value="ECO:0007669"/>
    <property type="project" value="UniProtKB-KW"/>
</dbReference>
<protein>
    <recommendedName>
        <fullName evidence="8">DDE Tnp4 domain-containing protein</fullName>
    </recommendedName>
</protein>
<comment type="similarity">
    <text evidence="3">Belongs to the HARBI1 family.</text>
</comment>
<evidence type="ECO:0000259" key="8">
    <source>
        <dbReference type="Pfam" id="PF13359"/>
    </source>
</evidence>
<feature type="domain" description="DDE Tnp4" evidence="8">
    <location>
        <begin position="75"/>
        <end position="190"/>
    </location>
</feature>
<keyword evidence="6" id="KW-0378">Hydrolase</keyword>
<evidence type="ECO:0000313" key="10">
    <source>
        <dbReference type="Proteomes" id="UP001159042"/>
    </source>
</evidence>
<dbReference type="AlphaFoldDB" id="A0AAV8VJM7"/>
<evidence type="ECO:0000256" key="4">
    <source>
        <dbReference type="ARBA" id="ARBA00022722"/>
    </source>
</evidence>
<gene>
    <name evidence="9" type="ORF">NQ315_016198</name>
</gene>
<dbReference type="PANTHER" id="PTHR22930:SF289">
    <property type="entry name" value="DDE TNP4 DOMAIN-CONTAINING PROTEIN-RELATED"/>
    <property type="match status" value="1"/>
</dbReference>
<comment type="subcellular location">
    <subcellularLocation>
        <location evidence="2">Nucleus</location>
    </subcellularLocation>
</comment>
<name>A0AAV8VJM7_9CUCU</name>
<evidence type="ECO:0000313" key="9">
    <source>
        <dbReference type="EMBL" id="KAJ8914122.1"/>
    </source>
</evidence>
<keyword evidence="7" id="KW-0539">Nucleus</keyword>
<dbReference type="Pfam" id="PF13359">
    <property type="entry name" value="DDE_Tnp_4"/>
    <property type="match status" value="1"/>
</dbReference>
<dbReference type="InterPro" id="IPR027806">
    <property type="entry name" value="HARBI1_dom"/>
</dbReference>
<evidence type="ECO:0000256" key="7">
    <source>
        <dbReference type="ARBA" id="ARBA00023242"/>
    </source>
</evidence>
<evidence type="ECO:0000256" key="6">
    <source>
        <dbReference type="ARBA" id="ARBA00022801"/>
    </source>
</evidence>
<sequence>MPPALNVQNILAIQREEHLAEIRFFTIERRLMRDESDPFALRDAIFKKRFRLTKDMAQYVLNVIIQDIDVAANNICDYNLKILNVNAQFPGATHDSFIWRNSNIKQHLEAEYNRGNRNSWLLGDSGYPLQPWLMTPFLNPLLNSPQSIYNNAHIQARNCIERLKGVLKSKFRCTLRKCGNIINVCAILHNIQGEPNLVISTGISETRRDTEMVKWEK</sequence>
<dbReference type="InterPro" id="IPR045249">
    <property type="entry name" value="HARBI1-like"/>
</dbReference>
<evidence type="ECO:0000256" key="2">
    <source>
        <dbReference type="ARBA" id="ARBA00004123"/>
    </source>
</evidence>
<keyword evidence="10" id="KW-1185">Reference proteome</keyword>
<reference evidence="9 10" key="1">
    <citation type="journal article" date="2023" name="Insect Mol. Biol.">
        <title>Genome sequencing provides insights into the evolution of gene families encoding plant cell wall-degrading enzymes in longhorned beetles.</title>
        <authorList>
            <person name="Shin N.R."/>
            <person name="Okamura Y."/>
            <person name="Kirsch R."/>
            <person name="Pauchet Y."/>
        </authorList>
    </citation>
    <scope>NUCLEOTIDE SEQUENCE [LARGE SCALE GENOMIC DNA]</scope>
    <source>
        <strain evidence="9">EAD_L_NR</strain>
    </source>
</reference>
<dbReference type="GO" id="GO:0046872">
    <property type="term" value="F:metal ion binding"/>
    <property type="evidence" value="ECO:0007669"/>
    <property type="project" value="UniProtKB-KW"/>
</dbReference>
<comment type="caution">
    <text evidence="9">The sequence shown here is derived from an EMBL/GenBank/DDBJ whole genome shotgun (WGS) entry which is preliminary data.</text>
</comment>
<organism evidence="9 10">
    <name type="scientific">Exocentrus adspersus</name>
    <dbReference type="NCBI Taxonomy" id="1586481"/>
    <lineage>
        <taxon>Eukaryota</taxon>
        <taxon>Metazoa</taxon>
        <taxon>Ecdysozoa</taxon>
        <taxon>Arthropoda</taxon>
        <taxon>Hexapoda</taxon>
        <taxon>Insecta</taxon>
        <taxon>Pterygota</taxon>
        <taxon>Neoptera</taxon>
        <taxon>Endopterygota</taxon>
        <taxon>Coleoptera</taxon>
        <taxon>Polyphaga</taxon>
        <taxon>Cucujiformia</taxon>
        <taxon>Chrysomeloidea</taxon>
        <taxon>Cerambycidae</taxon>
        <taxon>Lamiinae</taxon>
        <taxon>Acanthocinini</taxon>
        <taxon>Exocentrus</taxon>
    </lineage>
</organism>
<proteinExistence type="inferred from homology"/>
<evidence type="ECO:0000256" key="5">
    <source>
        <dbReference type="ARBA" id="ARBA00022723"/>
    </source>
</evidence>